<sequence length="364" mass="39091">MTAPAAPPPQSVAEGTPPRTAARVVRRVWTSYVFRRVLQSMFVIWLVATITFMLMQLMPGDPIEIMAGRLNSSGMSHDQAMATAANIVSYDPDASAWEQYLGFLKGLVTLDLGNSLTSPSTSVFEHVMEYLPWTLFAVGTGIVLAAVIGLSVGMATAYRRGSVLDHTMTSVGSFLTGVPNYILIAAVVVLGYTVLGILPFLDMRGRVTAGVEPGFDPVFFGDALFHAILPIIAFAFTSTGAFMLNMKAATTEVLTEDYVTVARARGLKPGRISRNYVGRNALLPVVPQIALQLGMLVGGSIVIEQILNYPGVGQMLMQAIGNRDYPVVQAAVIILATSVVITSLIVDLLLVKIDPRIKSENQEA</sequence>
<evidence type="ECO:0000256" key="2">
    <source>
        <dbReference type="ARBA" id="ARBA00022448"/>
    </source>
</evidence>
<feature type="transmembrane region" description="Helical" evidence="7">
    <location>
        <begin position="327"/>
        <end position="351"/>
    </location>
</feature>
<dbReference type="CDD" id="cd06261">
    <property type="entry name" value="TM_PBP2"/>
    <property type="match status" value="1"/>
</dbReference>
<evidence type="ECO:0000256" key="6">
    <source>
        <dbReference type="ARBA" id="ARBA00023136"/>
    </source>
</evidence>
<evidence type="ECO:0000256" key="5">
    <source>
        <dbReference type="ARBA" id="ARBA00022989"/>
    </source>
</evidence>
<evidence type="ECO:0000256" key="7">
    <source>
        <dbReference type="RuleBase" id="RU363032"/>
    </source>
</evidence>
<organism evidence="9 10">
    <name type="scientific">Glycomyces luteolus</name>
    <dbReference type="NCBI Taxonomy" id="2670330"/>
    <lineage>
        <taxon>Bacteria</taxon>
        <taxon>Bacillati</taxon>
        <taxon>Actinomycetota</taxon>
        <taxon>Actinomycetes</taxon>
        <taxon>Glycomycetales</taxon>
        <taxon>Glycomycetaceae</taxon>
        <taxon>Glycomyces</taxon>
    </lineage>
</organism>
<feature type="transmembrane region" description="Helical" evidence="7">
    <location>
        <begin position="223"/>
        <end position="244"/>
    </location>
</feature>
<dbReference type="PROSITE" id="PS50928">
    <property type="entry name" value="ABC_TM1"/>
    <property type="match status" value="1"/>
</dbReference>
<keyword evidence="6 7" id="KW-0472">Membrane</keyword>
<dbReference type="EMBL" id="JAPZVP010000025">
    <property type="protein sequence ID" value="MDA1362548.1"/>
    <property type="molecule type" value="Genomic_DNA"/>
</dbReference>
<keyword evidence="2 7" id="KW-0813">Transport</keyword>
<feature type="domain" description="ABC transmembrane type-1" evidence="8">
    <location>
        <begin position="131"/>
        <end position="346"/>
    </location>
</feature>
<dbReference type="InterPro" id="IPR035906">
    <property type="entry name" value="MetI-like_sf"/>
</dbReference>
<evidence type="ECO:0000256" key="3">
    <source>
        <dbReference type="ARBA" id="ARBA00022475"/>
    </source>
</evidence>
<dbReference type="AlphaFoldDB" id="A0A9X3SVI7"/>
<dbReference type="Pfam" id="PF19300">
    <property type="entry name" value="BPD_transp_1_N"/>
    <property type="match status" value="1"/>
</dbReference>
<reference evidence="9" key="1">
    <citation type="submission" date="2022-12" db="EMBL/GenBank/DDBJ databases">
        <title>Gycomyces niveus sp.nov.,a novel actinomycete isolated from soil in Shouguan.</title>
        <authorList>
            <person name="Yang X."/>
        </authorList>
    </citation>
    <scope>NUCLEOTIDE SEQUENCE</scope>
    <source>
        <strain evidence="9">NEAU-A15</strain>
    </source>
</reference>
<keyword evidence="10" id="KW-1185">Reference proteome</keyword>
<dbReference type="Proteomes" id="UP001146067">
    <property type="component" value="Unassembled WGS sequence"/>
</dbReference>
<comment type="caution">
    <text evidence="9">The sequence shown here is derived from an EMBL/GenBank/DDBJ whole genome shotgun (WGS) entry which is preliminary data.</text>
</comment>
<feature type="transmembrane region" description="Helical" evidence="7">
    <location>
        <begin position="281"/>
        <end position="307"/>
    </location>
</feature>
<protein>
    <submittedName>
        <fullName evidence="9">ABC transporter permease</fullName>
    </submittedName>
</protein>
<dbReference type="PANTHER" id="PTHR43163">
    <property type="entry name" value="DIPEPTIDE TRANSPORT SYSTEM PERMEASE PROTEIN DPPB-RELATED"/>
    <property type="match status" value="1"/>
</dbReference>
<evidence type="ECO:0000313" key="10">
    <source>
        <dbReference type="Proteomes" id="UP001146067"/>
    </source>
</evidence>
<feature type="transmembrane region" description="Helical" evidence="7">
    <location>
        <begin position="130"/>
        <end position="157"/>
    </location>
</feature>
<gene>
    <name evidence="9" type="ORF">O1R50_23195</name>
</gene>
<feature type="transmembrane region" description="Helical" evidence="7">
    <location>
        <begin position="37"/>
        <end position="58"/>
    </location>
</feature>
<accession>A0A9X3SVI7</accession>
<keyword evidence="4 7" id="KW-0812">Transmembrane</keyword>
<dbReference type="InterPro" id="IPR000515">
    <property type="entry name" value="MetI-like"/>
</dbReference>
<dbReference type="PANTHER" id="PTHR43163:SF6">
    <property type="entry name" value="DIPEPTIDE TRANSPORT SYSTEM PERMEASE PROTEIN DPPB-RELATED"/>
    <property type="match status" value="1"/>
</dbReference>
<dbReference type="RefSeq" id="WP_270112638.1">
    <property type="nucleotide sequence ID" value="NZ_JAPZVP010000025.1"/>
</dbReference>
<dbReference type="InterPro" id="IPR045621">
    <property type="entry name" value="BPD_transp_1_N"/>
</dbReference>
<dbReference type="GO" id="GO:0055085">
    <property type="term" value="P:transmembrane transport"/>
    <property type="evidence" value="ECO:0007669"/>
    <property type="project" value="InterPro"/>
</dbReference>
<dbReference type="SUPFAM" id="SSF161098">
    <property type="entry name" value="MetI-like"/>
    <property type="match status" value="1"/>
</dbReference>
<dbReference type="Gene3D" id="1.10.3720.10">
    <property type="entry name" value="MetI-like"/>
    <property type="match status" value="1"/>
</dbReference>
<comment type="similarity">
    <text evidence="7">Belongs to the binding-protein-dependent transport system permease family.</text>
</comment>
<dbReference type="Pfam" id="PF00528">
    <property type="entry name" value="BPD_transp_1"/>
    <property type="match status" value="1"/>
</dbReference>
<feature type="transmembrane region" description="Helical" evidence="7">
    <location>
        <begin position="178"/>
        <end position="201"/>
    </location>
</feature>
<evidence type="ECO:0000256" key="1">
    <source>
        <dbReference type="ARBA" id="ARBA00004651"/>
    </source>
</evidence>
<keyword evidence="3" id="KW-1003">Cell membrane</keyword>
<evidence type="ECO:0000313" key="9">
    <source>
        <dbReference type="EMBL" id="MDA1362548.1"/>
    </source>
</evidence>
<keyword evidence="5 7" id="KW-1133">Transmembrane helix</keyword>
<evidence type="ECO:0000256" key="4">
    <source>
        <dbReference type="ARBA" id="ARBA00022692"/>
    </source>
</evidence>
<dbReference type="GO" id="GO:0005886">
    <property type="term" value="C:plasma membrane"/>
    <property type="evidence" value="ECO:0007669"/>
    <property type="project" value="UniProtKB-SubCell"/>
</dbReference>
<evidence type="ECO:0000259" key="8">
    <source>
        <dbReference type="PROSITE" id="PS50928"/>
    </source>
</evidence>
<name>A0A9X3SVI7_9ACTN</name>
<proteinExistence type="inferred from homology"/>
<comment type="subcellular location">
    <subcellularLocation>
        <location evidence="1 7">Cell membrane</location>
        <topology evidence="1 7">Multi-pass membrane protein</topology>
    </subcellularLocation>
</comment>